<feature type="non-terminal residue" evidence="1">
    <location>
        <position position="132"/>
    </location>
</feature>
<gene>
    <name evidence="1" type="ORF">JWH11_04365</name>
</gene>
<dbReference type="EMBL" id="JAFFQI010000179">
    <property type="protein sequence ID" value="MCD0265679.1"/>
    <property type="molecule type" value="Genomic_DNA"/>
</dbReference>
<protein>
    <submittedName>
        <fullName evidence="1">AHH domain-containing protein</fullName>
    </submittedName>
</protein>
<proteinExistence type="predicted"/>
<keyword evidence="2" id="KW-1185">Reference proteome</keyword>
<evidence type="ECO:0000313" key="1">
    <source>
        <dbReference type="EMBL" id="MCD0265679.1"/>
    </source>
</evidence>
<name>A0ABS8NRI7_9XANT</name>
<comment type="caution">
    <text evidence="1">The sequence shown here is derived from an EMBL/GenBank/DDBJ whole genome shotgun (WGS) entry which is preliminary data.</text>
</comment>
<organism evidence="1 2">
    <name type="scientific">Xanthomonas melonis</name>
    <dbReference type="NCBI Taxonomy" id="56456"/>
    <lineage>
        <taxon>Bacteria</taxon>
        <taxon>Pseudomonadati</taxon>
        <taxon>Pseudomonadota</taxon>
        <taxon>Gammaproteobacteria</taxon>
        <taxon>Lysobacterales</taxon>
        <taxon>Lysobacteraceae</taxon>
        <taxon>Xanthomonas</taxon>
    </lineage>
</organism>
<accession>A0ABS8NRI7</accession>
<dbReference type="Proteomes" id="UP001430396">
    <property type="component" value="Unassembled WGS sequence"/>
</dbReference>
<sequence>MPASNVILESHHVIENTVFRKHDLLIKLADHGLIDKDVSVNRLYLPVDGKLADGLKTSPHRGRTRRSYTDVTGDYLDNLLKSPDGRAAMRNDAAALKRVAAQVHDLQDTLKVALINRDMFATTPDHLTKAET</sequence>
<evidence type="ECO:0000313" key="2">
    <source>
        <dbReference type="Proteomes" id="UP001430396"/>
    </source>
</evidence>
<reference evidence="1" key="1">
    <citation type="submission" date="2021-02" db="EMBL/GenBank/DDBJ databases">
        <title>Copper resistance gene diversity in local Xanthomonas species at agrochemical polluted sites in Trinidad, Trinidad and Tobago.</title>
        <authorList>
            <person name="Ramnarine S.D.B.J."/>
            <person name="Ramsubhag A."/>
            <person name="Jayaraman J."/>
        </authorList>
    </citation>
    <scope>NUCLEOTIDE SEQUENCE</scope>
    <source>
        <strain evidence="1">CaNP6A</strain>
    </source>
</reference>